<keyword evidence="7" id="KW-0472">Membrane</keyword>
<name>A0AA40DW79_9PEZI</name>
<evidence type="ECO:0000259" key="8">
    <source>
        <dbReference type="Pfam" id="PF05057"/>
    </source>
</evidence>
<comment type="similarity">
    <text evidence="4">Belongs to the putative lipase ROG1 family.</text>
</comment>
<accession>A0AA40DW79</accession>
<dbReference type="GO" id="GO:0016020">
    <property type="term" value="C:membrane"/>
    <property type="evidence" value="ECO:0007669"/>
    <property type="project" value="UniProtKB-SubCell"/>
</dbReference>
<keyword evidence="10" id="KW-1185">Reference proteome</keyword>
<dbReference type="InterPro" id="IPR029058">
    <property type="entry name" value="AB_hydrolase_fold"/>
</dbReference>
<proteinExistence type="inferred from homology"/>
<protein>
    <recommendedName>
        <fullName evidence="8">DUF676 domain-containing protein</fullName>
    </recommendedName>
</protein>
<evidence type="ECO:0000313" key="9">
    <source>
        <dbReference type="EMBL" id="KAK0715341.1"/>
    </source>
</evidence>
<evidence type="ECO:0000256" key="5">
    <source>
        <dbReference type="ARBA" id="ARBA00022824"/>
    </source>
</evidence>
<dbReference type="AlphaFoldDB" id="A0AA40DW79"/>
<gene>
    <name evidence="9" type="ORF">B0H67DRAFT_487841</name>
</gene>
<comment type="subcellular location">
    <subcellularLocation>
        <location evidence="2">Endoplasmic reticulum</location>
    </subcellularLocation>
    <subcellularLocation>
        <location evidence="3">Membrane</location>
    </subcellularLocation>
    <subcellularLocation>
        <location evidence="1">Mitochondrion</location>
    </subcellularLocation>
</comment>
<sequence>MSASENDRAYRVAGFPAGASQTTAQAILAKFFDADIQATVRSLGPHPQTHSIVAIVMFSRTPGRLQNGSAWALEDVVTLDGKSVKLRLEIDTAFLGFTPLNAAQGDESDKIDCIVVSGLSSHPFGSWKQRGGRFMWLVDHDENAPGVPPNVRSLLYGYDTSLVGSESFQDVVDIGMRLASDIKGIRPQPADRESFEPRPIVFIAHSLGGLVVKEAVCQLYKADPMNAECIYGLVFFGVPHDGLLVEPWLRIIGKQPNHRLIEDLKADSRYLQRLGQRWPGTVLHSQIGMNRNHENLPKFNGQFDNDYLALKPYLHEIWINAVPDVQSRFDDKASDAKSDDSPTTGLLQLWPPRDVEETSKIKTDVECVYLSNPYANANALREASSQYMGSEAIR</sequence>
<evidence type="ECO:0000256" key="3">
    <source>
        <dbReference type="ARBA" id="ARBA00004370"/>
    </source>
</evidence>
<feature type="domain" description="DUF676" evidence="8">
    <location>
        <begin position="164"/>
        <end position="225"/>
    </location>
</feature>
<evidence type="ECO:0000256" key="7">
    <source>
        <dbReference type="ARBA" id="ARBA00023136"/>
    </source>
</evidence>
<dbReference type="GO" id="GO:0005783">
    <property type="term" value="C:endoplasmic reticulum"/>
    <property type="evidence" value="ECO:0007669"/>
    <property type="project" value="UniProtKB-SubCell"/>
</dbReference>
<dbReference type="Gene3D" id="3.40.50.1820">
    <property type="entry name" value="alpha/beta hydrolase"/>
    <property type="match status" value="1"/>
</dbReference>
<dbReference type="PANTHER" id="PTHR48182:SF2">
    <property type="entry name" value="PROTEIN SERAC1"/>
    <property type="match status" value="1"/>
</dbReference>
<dbReference type="InterPro" id="IPR007751">
    <property type="entry name" value="DUF676_lipase-like"/>
</dbReference>
<organism evidence="9 10">
    <name type="scientific">Lasiosphaeris hirsuta</name>
    <dbReference type="NCBI Taxonomy" id="260670"/>
    <lineage>
        <taxon>Eukaryota</taxon>
        <taxon>Fungi</taxon>
        <taxon>Dikarya</taxon>
        <taxon>Ascomycota</taxon>
        <taxon>Pezizomycotina</taxon>
        <taxon>Sordariomycetes</taxon>
        <taxon>Sordariomycetidae</taxon>
        <taxon>Sordariales</taxon>
        <taxon>Lasiosphaeriaceae</taxon>
        <taxon>Lasiosphaeris</taxon>
    </lineage>
</organism>
<evidence type="ECO:0000256" key="4">
    <source>
        <dbReference type="ARBA" id="ARBA00007920"/>
    </source>
</evidence>
<dbReference type="EMBL" id="JAUKUA010000004">
    <property type="protein sequence ID" value="KAK0715341.1"/>
    <property type="molecule type" value="Genomic_DNA"/>
</dbReference>
<evidence type="ECO:0000313" key="10">
    <source>
        <dbReference type="Proteomes" id="UP001172102"/>
    </source>
</evidence>
<dbReference type="GO" id="GO:0005739">
    <property type="term" value="C:mitochondrion"/>
    <property type="evidence" value="ECO:0007669"/>
    <property type="project" value="UniProtKB-SubCell"/>
</dbReference>
<evidence type="ECO:0000256" key="6">
    <source>
        <dbReference type="ARBA" id="ARBA00023128"/>
    </source>
</evidence>
<dbReference type="InterPro" id="IPR052374">
    <property type="entry name" value="SERAC1"/>
</dbReference>
<keyword evidence="5" id="KW-0256">Endoplasmic reticulum</keyword>
<evidence type="ECO:0000256" key="2">
    <source>
        <dbReference type="ARBA" id="ARBA00004240"/>
    </source>
</evidence>
<reference evidence="9" key="1">
    <citation type="submission" date="2023-06" db="EMBL/GenBank/DDBJ databases">
        <title>Genome-scale phylogeny and comparative genomics of the fungal order Sordariales.</title>
        <authorList>
            <consortium name="Lawrence Berkeley National Laboratory"/>
            <person name="Hensen N."/>
            <person name="Bonometti L."/>
            <person name="Westerberg I."/>
            <person name="Brannstrom I.O."/>
            <person name="Guillou S."/>
            <person name="Cros-Aarteil S."/>
            <person name="Calhoun S."/>
            <person name="Haridas S."/>
            <person name="Kuo A."/>
            <person name="Mondo S."/>
            <person name="Pangilinan J."/>
            <person name="Riley R."/>
            <person name="Labutti K."/>
            <person name="Andreopoulos B."/>
            <person name="Lipzen A."/>
            <person name="Chen C."/>
            <person name="Yanf M."/>
            <person name="Daum C."/>
            <person name="Ng V."/>
            <person name="Clum A."/>
            <person name="Steindorff A."/>
            <person name="Ohm R."/>
            <person name="Martin F."/>
            <person name="Silar P."/>
            <person name="Natvig D."/>
            <person name="Lalanne C."/>
            <person name="Gautier V."/>
            <person name="Ament-Velasquez S.L."/>
            <person name="Kruys A."/>
            <person name="Hutchinson M.I."/>
            <person name="Powell A.J."/>
            <person name="Barry K."/>
            <person name="Miller A.N."/>
            <person name="Grigoriev I.V."/>
            <person name="Debuchy R."/>
            <person name="Gladieux P."/>
            <person name="Thoren M.H."/>
            <person name="Johannesson H."/>
        </authorList>
    </citation>
    <scope>NUCLEOTIDE SEQUENCE</scope>
    <source>
        <strain evidence="9">SMH4607-1</strain>
    </source>
</reference>
<dbReference type="SUPFAM" id="SSF53474">
    <property type="entry name" value="alpha/beta-Hydrolases"/>
    <property type="match status" value="1"/>
</dbReference>
<keyword evidence="6" id="KW-0496">Mitochondrion</keyword>
<evidence type="ECO:0000256" key="1">
    <source>
        <dbReference type="ARBA" id="ARBA00004173"/>
    </source>
</evidence>
<dbReference type="Pfam" id="PF05057">
    <property type="entry name" value="DUF676"/>
    <property type="match status" value="1"/>
</dbReference>
<dbReference type="PANTHER" id="PTHR48182">
    <property type="entry name" value="PROTEIN SERAC1"/>
    <property type="match status" value="1"/>
</dbReference>
<dbReference type="Proteomes" id="UP001172102">
    <property type="component" value="Unassembled WGS sequence"/>
</dbReference>
<comment type="caution">
    <text evidence="9">The sequence shown here is derived from an EMBL/GenBank/DDBJ whole genome shotgun (WGS) entry which is preliminary data.</text>
</comment>